<evidence type="ECO:0000256" key="5">
    <source>
        <dbReference type="ARBA" id="ARBA00022776"/>
    </source>
</evidence>
<protein>
    <recommendedName>
        <fullName evidence="10">Kinetochore protein Nuf2 N-terminal domain-containing protein</fullName>
    </recommendedName>
</protein>
<keyword evidence="3" id="KW-0158">Chromosome</keyword>
<comment type="subcellular location">
    <subcellularLocation>
        <location evidence="1">Chromosome</location>
        <location evidence="1">Centromere</location>
    </subcellularLocation>
</comment>
<evidence type="ECO:0000256" key="9">
    <source>
        <dbReference type="SAM" id="Coils"/>
    </source>
</evidence>
<gene>
    <name evidence="11" type="ORF">SAY87_014176</name>
</gene>
<keyword evidence="4" id="KW-0132">Cell division</keyword>
<evidence type="ECO:0000259" key="10">
    <source>
        <dbReference type="Pfam" id="PF03800"/>
    </source>
</evidence>
<organism evidence="11 12">
    <name type="scientific">Trapa incisa</name>
    <dbReference type="NCBI Taxonomy" id="236973"/>
    <lineage>
        <taxon>Eukaryota</taxon>
        <taxon>Viridiplantae</taxon>
        <taxon>Streptophyta</taxon>
        <taxon>Embryophyta</taxon>
        <taxon>Tracheophyta</taxon>
        <taxon>Spermatophyta</taxon>
        <taxon>Magnoliopsida</taxon>
        <taxon>eudicotyledons</taxon>
        <taxon>Gunneridae</taxon>
        <taxon>Pentapetalae</taxon>
        <taxon>rosids</taxon>
        <taxon>malvids</taxon>
        <taxon>Myrtales</taxon>
        <taxon>Lythraceae</taxon>
        <taxon>Trapa</taxon>
    </lineage>
</organism>
<dbReference type="GO" id="GO:0031262">
    <property type="term" value="C:Ndc80 complex"/>
    <property type="evidence" value="ECO:0007669"/>
    <property type="project" value="InterPro"/>
</dbReference>
<feature type="coiled-coil region" evidence="9">
    <location>
        <begin position="334"/>
        <end position="388"/>
    </location>
</feature>
<dbReference type="InterPro" id="IPR038275">
    <property type="entry name" value="Nuf2_N_sf"/>
</dbReference>
<evidence type="ECO:0000313" key="11">
    <source>
        <dbReference type="EMBL" id="KAK4747590.1"/>
    </source>
</evidence>
<evidence type="ECO:0000256" key="7">
    <source>
        <dbReference type="ARBA" id="ARBA00023306"/>
    </source>
</evidence>
<comment type="similarity">
    <text evidence="2">Belongs to the NUF2 family.</text>
</comment>
<keyword evidence="12" id="KW-1185">Reference proteome</keyword>
<feature type="domain" description="Kinetochore protein Nuf2 N-terminal" evidence="10">
    <location>
        <begin position="4"/>
        <end position="142"/>
    </location>
</feature>
<accession>A0AAN7GJP6</accession>
<dbReference type="Gene3D" id="1.10.418.60">
    <property type="entry name" value="Ncd80 complex, Nuf2 subunit"/>
    <property type="match status" value="1"/>
</dbReference>
<keyword evidence="8" id="KW-0137">Centromere</keyword>
<evidence type="ECO:0000256" key="2">
    <source>
        <dbReference type="ARBA" id="ARBA00005498"/>
    </source>
</evidence>
<evidence type="ECO:0000256" key="8">
    <source>
        <dbReference type="ARBA" id="ARBA00023328"/>
    </source>
</evidence>
<evidence type="ECO:0000256" key="1">
    <source>
        <dbReference type="ARBA" id="ARBA00004584"/>
    </source>
</evidence>
<keyword evidence="6 9" id="KW-0175">Coiled coil</keyword>
<dbReference type="AlphaFoldDB" id="A0AAN7GJP6"/>
<dbReference type="PANTHER" id="PTHR48441">
    <property type="match status" value="1"/>
</dbReference>
<dbReference type="PANTHER" id="PTHR48441:SF1">
    <property type="entry name" value="NT-3"/>
    <property type="match status" value="1"/>
</dbReference>
<dbReference type="Pfam" id="PF03800">
    <property type="entry name" value="Nuf2"/>
    <property type="match status" value="1"/>
</dbReference>
<proteinExistence type="inferred from homology"/>
<evidence type="ECO:0000256" key="6">
    <source>
        <dbReference type="ARBA" id="ARBA00023054"/>
    </source>
</evidence>
<comment type="caution">
    <text evidence="11">The sequence shown here is derived from an EMBL/GenBank/DDBJ whole genome shotgun (WGS) entry which is preliminary data.</text>
</comment>
<evidence type="ECO:0000256" key="3">
    <source>
        <dbReference type="ARBA" id="ARBA00022454"/>
    </source>
</evidence>
<sequence>MSRFEYPRLTRSEIVEFLKEYQIIPNITEYHLAELNPDFISDLYTQLLIYLDLFQEEDGQMEFAALERLENPDFHVDSLRRINLCSKIKELVTSLECPKKFTLKDLTKPDADRTELFVSAILNFCFHKDNKMNLIRPIVDELNDLDAQQKQCEDKISQLNAEIEEHNEARKEDIPLIEKAHEELEKFRMEISELNKKQMSLRTDCRNLREKVEDMDKQMSSAEYMLVQSVQENAKIRSEIVQSPDKLQRALEEKKLVRREVNDAAKSAKQSFEDKNGILEVYSKTHKKMSKHLTQMQKILEQVNSAKTIEKDVKALKAKLSDEVIQDKQLDAELVKLQGREEHLDELRRSLEKEKDVRCQEADKELNNVKLETESKRHELELRQKKVEAVLEEADAITLRTKSVNESSEAKQQELLHKSEDIMKEFRQYLCSIEALLPTVKT</sequence>
<dbReference type="Proteomes" id="UP001345219">
    <property type="component" value="Chromosome 12"/>
</dbReference>
<dbReference type="GO" id="GO:0051301">
    <property type="term" value="P:cell division"/>
    <property type="evidence" value="ECO:0007669"/>
    <property type="project" value="UniProtKB-KW"/>
</dbReference>
<keyword evidence="5" id="KW-0498">Mitosis</keyword>
<name>A0AAN7GJP6_9MYRT</name>
<evidence type="ECO:0000313" key="12">
    <source>
        <dbReference type="Proteomes" id="UP001345219"/>
    </source>
</evidence>
<feature type="coiled-coil region" evidence="9">
    <location>
        <begin position="142"/>
        <end position="267"/>
    </location>
</feature>
<reference evidence="11 12" key="1">
    <citation type="journal article" date="2023" name="Hortic Res">
        <title>Pangenome of water caltrop reveals structural variations and asymmetric subgenome divergence after allopolyploidization.</title>
        <authorList>
            <person name="Zhang X."/>
            <person name="Chen Y."/>
            <person name="Wang L."/>
            <person name="Yuan Y."/>
            <person name="Fang M."/>
            <person name="Shi L."/>
            <person name="Lu R."/>
            <person name="Comes H.P."/>
            <person name="Ma Y."/>
            <person name="Chen Y."/>
            <person name="Huang G."/>
            <person name="Zhou Y."/>
            <person name="Zheng Z."/>
            <person name="Qiu Y."/>
        </authorList>
    </citation>
    <scope>NUCLEOTIDE SEQUENCE [LARGE SCALE GENOMIC DNA]</scope>
    <source>
        <tissue evidence="11">Roots</tissue>
    </source>
</reference>
<dbReference type="InterPro" id="IPR005549">
    <property type="entry name" value="Kinetochore_Nuf2_N"/>
</dbReference>
<evidence type="ECO:0000256" key="4">
    <source>
        <dbReference type="ARBA" id="ARBA00022618"/>
    </source>
</evidence>
<dbReference type="EMBL" id="JAXIOK010000019">
    <property type="protein sequence ID" value="KAK4747590.1"/>
    <property type="molecule type" value="Genomic_DNA"/>
</dbReference>
<keyword evidence="7" id="KW-0131">Cell cycle</keyword>